<dbReference type="STRING" id="1117707.VQ7734_03216"/>
<dbReference type="InterPro" id="IPR010071">
    <property type="entry name" value="AA_adenyl_dom"/>
</dbReference>
<dbReference type="GO" id="GO:0031177">
    <property type="term" value="F:phosphopantetheine binding"/>
    <property type="evidence" value="ECO:0007669"/>
    <property type="project" value="TreeGrafter"/>
</dbReference>
<evidence type="ECO:0000313" key="5">
    <source>
        <dbReference type="Proteomes" id="UP000184600"/>
    </source>
</evidence>
<dbReference type="PANTHER" id="PTHR45527:SF10">
    <property type="entry name" value="PYOCHELIN SYNTHASE PCHF"/>
    <property type="match status" value="1"/>
</dbReference>
<keyword evidence="1" id="KW-0436">Ligase</keyword>
<dbReference type="CDD" id="cd19535">
    <property type="entry name" value="Cyc_NRPS"/>
    <property type="match status" value="1"/>
</dbReference>
<dbReference type="RefSeq" id="WP_083601675.1">
    <property type="nucleotide sequence ID" value="NZ_AP024898.1"/>
</dbReference>
<evidence type="ECO:0000259" key="3">
    <source>
        <dbReference type="Pfam" id="PF00668"/>
    </source>
</evidence>
<dbReference type="Pfam" id="PF00668">
    <property type="entry name" value="Condensation"/>
    <property type="match status" value="2"/>
</dbReference>
<feature type="domain" description="AMP-dependent synthetase/ligase" evidence="2">
    <location>
        <begin position="935"/>
        <end position="1293"/>
    </location>
</feature>
<dbReference type="InterPro" id="IPR020845">
    <property type="entry name" value="AMP-binding_CS"/>
</dbReference>
<name>A0A1M7YXP1_9VIBR</name>
<dbReference type="NCBIfam" id="TIGR01733">
    <property type="entry name" value="AA-adenyl-dom"/>
    <property type="match status" value="1"/>
</dbReference>
<dbReference type="PROSITE" id="PS00455">
    <property type="entry name" value="AMP_BINDING"/>
    <property type="match status" value="1"/>
</dbReference>
<dbReference type="OrthoDB" id="9757559at2"/>
<dbReference type="InterPro" id="IPR057737">
    <property type="entry name" value="Condensation_MtbB-like"/>
</dbReference>
<dbReference type="Proteomes" id="UP000184600">
    <property type="component" value="Unassembled WGS sequence"/>
</dbReference>
<evidence type="ECO:0000256" key="1">
    <source>
        <dbReference type="ARBA" id="ARBA00022598"/>
    </source>
</evidence>
<dbReference type="SUPFAM" id="SSF52777">
    <property type="entry name" value="CoA-dependent acyltransferases"/>
    <property type="match status" value="4"/>
</dbReference>
<accession>A0A1M7YXP1</accession>
<gene>
    <name evidence="4" type="primary">angR</name>
    <name evidence="4" type="ORF">VQ7734_03216</name>
</gene>
<dbReference type="InterPro" id="IPR023213">
    <property type="entry name" value="CAT-like_dom_sf"/>
</dbReference>
<dbReference type="InterPro" id="IPR001242">
    <property type="entry name" value="Condensation_dom"/>
</dbReference>
<dbReference type="Gene3D" id="3.30.300.30">
    <property type="match status" value="1"/>
</dbReference>
<feature type="domain" description="Condensation" evidence="3">
    <location>
        <begin position="8"/>
        <end position="440"/>
    </location>
</feature>
<protein>
    <submittedName>
        <fullName evidence="4">Anguibactin system regulator</fullName>
    </submittedName>
</protein>
<dbReference type="Gene3D" id="3.30.559.10">
    <property type="entry name" value="Chloramphenicol acetyltransferase-like domain"/>
    <property type="match status" value="2"/>
</dbReference>
<proteinExistence type="predicted"/>
<dbReference type="Gene3D" id="3.30.559.30">
    <property type="entry name" value="Nonribosomal peptide synthetase, condensation domain"/>
    <property type="match status" value="2"/>
</dbReference>
<evidence type="ECO:0000313" key="4">
    <source>
        <dbReference type="EMBL" id="SHO57447.1"/>
    </source>
</evidence>
<evidence type="ECO:0000259" key="2">
    <source>
        <dbReference type="Pfam" id="PF00501"/>
    </source>
</evidence>
<dbReference type="GO" id="GO:0043041">
    <property type="term" value="P:amino acid activation for nonribosomal peptide biosynthetic process"/>
    <property type="evidence" value="ECO:0007669"/>
    <property type="project" value="TreeGrafter"/>
</dbReference>
<dbReference type="EMBL" id="FRFG01000040">
    <property type="protein sequence ID" value="SHO57447.1"/>
    <property type="molecule type" value="Genomic_DNA"/>
</dbReference>
<reference evidence="5" key="1">
    <citation type="submission" date="2016-12" db="EMBL/GenBank/DDBJ databases">
        <authorList>
            <person name="Rodrigo-Torres L."/>
            <person name="Arahal R.D."/>
            <person name="Lucena T."/>
        </authorList>
    </citation>
    <scope>NUCLEOTIDE SEQUENCE [LARGE SCALE GENOMIC DNA]</scope>
</reference>
<sequence length="1533" mass="170172">MNKPMQQDLTAMQAAYWTGRQFEQTGDGVASHLYTEFDGQNIDAGRLQQAVRQLFRLHPMLRVSISEQGYQTILPPAEHHCLTIVDWCEAGPEEIAGRLDAVRREMSHQTLDLSHGQAVDFRLTLLPDNRFRFHFDMDMIAADALSFRIILEDLVRLYREPGSLKTNSLKPDDEVRFFRYLACRHQSCRFKESQAQSRRWWQDKIASIPPAPPFPYLAPEKLTPNQATHSRLSASLTSQERHQLERIAGQHYLTMTHLCLAAFARSVAVVSGSRRFRLNVPAFYRPDAGIDVSNVVGDFSTLMILGVEIDHQETLLSLARKISIQMRELLTHADYPGVSVMRDLSRYHGAMQASPVVFTSGLGLSGGRLLSPQVHDTLGQMVWTISQGPQVTLDAQIAEFEDGLLINWDVRHRVFPENYIEGLFQSFIGLLQTLSSSPDVIHTVFSVEDSLKEQHRSVADNMQQSGCFSETDNKQHVLPLTALQRAYLAGRNEYLPLGGVAMYDFREFRGLADPSVLSERLTRLVRQYPLLRTYIDEATLTCYVSEQIIVHLEVCDFSHLSHDKALAEADLIRQRYRQQIYAFSRSLWGICLVILPDSAAQELSAKHLVFSGFDALIADGKTISQILYGLLADQAGLQASPALKHPDLSASERKESVKQLVKPSDKAYWQEKLSPVTGIPALPWRQSPETIHCATYQRQTLTISHTMLKQLTRQAAEARLLQNSLLSAILLEVLSQWCDAPEMCIGVPVMQPGSAETSGNHSSFIAVIYRHRQGTFPDRVRQLQQDVMSGMAHLTYSGVDLNRYLLSKNGGALALPVVLTNALSWPVLPADNQIQAVDGQTQTPQVAIDLRLTYDPHKNLLLSVDYATAAIAPGLIRTFLSGVQQAAEAICREGDMAAVRPGMMNLSHDCHDSAEDVFVCSEFLQKIHDNLYGEQNHTTALIYQGESISYHELGKQVAGIRYHLSAAGVTSGGVVAICLPRSPAHIAVSLACALSGIIRVPVDAAAPAQRLSYFLQHCHPDLVIYQDKPEVDESVPVLCVDELMQSPAYTEENSDDGALPDVDLCALSQSESPAYYLYTSGSTGKPKCVVLNNKATSNVIGQTLKRWHVTRDDVNMSVTPLHHDMSVFDVFGTLTAGATLVVPAQAEDKDAIRWNQLVQQHQVTLWCSVPAILEMLLSCGMTDALQSLRLVAQGGDYIKPDTIALLRRHYPAVRLFSLGGPTETTIWSIWHPLSAEDTTVIPYGQPLPATRYYVLHESPEDDNPHPKGQTCHCLPYQTGRIYTSGVCLALGYLQDGQLNQNDFVTITDPEGHSRRAYRTGDLGYYREDGTIIFAGRVNGYVKVRGIRVSLPDIEAELRKHPLVQDVVIADYTEAGNGDVVLGAVFSSLDGVSLPASELRDFLRRQVPVSHLPGIFHQVTQFPLSANGKIDRRQVKQQLMQFIAKPAETTKPTRPGFSRNLADCSQIIGVYSVKLAVPAAIMTPETAFIRLGLRPAHLKGLTEALNQRFGCRIQPLALAGCKNAIQVRALLHTT</sequence>
<keyword evidence="5" id="KW-1185">Reference proteome</keyword>
<dbReference type="GO" id="GO:0016874">
    <property type="term" value="F:ligase activity"/>
    <property type="evidence" value="ECO:0007669"/>
    <property type="project" value="UniProtKB-KW"/>
</dbReference>
<dbReference type="Gene3D" id="3.40.50.12780">
    <property type="entry name" value="N-terminal domain of ligase-like"/>
    <property type="match status" value="1"/>
</dbReference>
<dbReference type="InterPro" id="IPR042099">
    <property type="entry name" value="ANL_N_sf"/>
</dbReference>
<dbReference type="InterPro" id="IPR045851">
    <property type="entry name" value="AMP-bd_C_sf"/>
</dbReference>
<dbReference type="GO" id="GO:0005737">
    <property type="term" value="C:cytoplasm"/>
    <property type="evidence" value="ECO:0007669"/>
    <property type="project" value="TreeGrafter"/>
</dbReference>
<dbReference type="GO" id="GO:0044550">
    <property type="term" value="P:secondary metabolite biosynthetic process"/>
    <property type="evidence" value="ECO:0007669"/>
    <property type="project" value="TreeGrafter"/>
</dbReference>
<feature type="domain" description="Condensation" evidence="3">
    <location>
        <begin position="475"/>
        <end position="895"/>
    </location>
</feature>
<organism evidence="4 5">
    <name type="scientific">Vibrio quintilis</name>
    <dbReference type="NCBI Taxonomy" id="1117707"/>
    <lineage>
        <taxon>Bacteria</taxon>
        <taxon>Pseudomonadati</taxon>
        <taxon>Pseudomonadota</taxon>
        <taxon>Gammaproteobacteria</taxon>
        <taxon>Vibrionales</taxon>
        <taxon>Vibrionaceae</taxon>
        <taxon>Vibrio</taxon>
    </lineage>
</organism>
<dbReference type="InterPro" id="IPR000873">
    <property type="entry name" value="AMP-dep_synth/lig_dom"/>
</dbReference>
<dbReference type="Pfam" id="PF00501">
    <property type="entry name" value="AMP-binding"/>
    <property type="match status" value="1"/>
</dbReference>
<dbReference type="SUPFAM" id="SSF56801">
    <property type="entry name" value="Acetyl-CoA synthetase-like"/>
    <property type="match status" value="1"/>
</dbReference>
<dbReference type="PANTHER" id="PTHR45527">
    <property type="entry name" value="NONRIBOSOMAL PEPTIDE SYNTHETASE"/>
    <property type="match status" value="1"/>
</dbReference>